<dbReference type="NCBIfam" id="TIGR00048">
    <property type="entry name" value="rRNA_mod_RlmN"/>
    <property type="match status" value="1"/>
</dbReference>
<feature type="domain" description="Radical SAM core" evidence="14">
    <location>
        <begin position="111"/>
        <end position="361"/>
    </location>
</feature>
<dbReference type="Proteomes" id="UP000054498">
    <property type="component" value="Unassembled WGS sequence"/>
</dbReference>
<dbReference type="GO" id="GO:0070475">
    <property type="term" value="P:rRNA base methylation"/>
    <property type="evidence" value="ECO:0007669"/>
    <property type="project" value="InterPro"/>
</dbReference>
<keyword evidence="7 15" id="KW-0808">Transferase</keyword>
<keyword evidence="6 15" id="KW-0489">Methyltransferase</keyword>
<dbReference type="InterPro" id="IPR004383">
    <property type="entry name" value="rRNA_lsu_MTrfase_RlmN/Cfr"/>
</dbReference>
<dbReference type="Gene3D" id="3.20.20.70">
    <property type="entry name" value="Aldolase class I"/>
    <property type="match status" value="1"/>
</dbReference>
<gene>
    <name evidence="15" type="ORF">MNEG_9778</name>
</gene>
<keyword evidence="8" id="KW-0949">S-adenosyl-L-methionine</keyword>
<keyword evidence="3" id="KW-0004">4Fe-4S</keyword>
<keyword evidence="11" id="KW-0408">Iron</keyword>
<dbReference type="KEGG" id="mng:MNEG_9778"/>
<proteinExistence type="predicted"/>
<keyword evidence="16" id="KW-1185">Reference proteome</keyword>
<evidence type="ECO:0000256" key="1">
    <source>
        <dbReference type="ARBA" id="ARBA00001966"/>
    </source>
</evidence>
<evidence type="ECO:0000256" key="10">
    <source>
        <dbReference type="ARBA" id="ARBA00022723"/>
    </source>
</evidence>
<dbReference type="InterPro" id="IPR040072">
    <property type="entry name" value="Methyltransferase_A"/>
</dbReference>
<evidence type="ECO:0000313" key="16">
    <source>
        <dbReference type="Proteomes" id="UP000054498"/>
    </source>
</evidence>
<dbReference type="SFLD" id="SFLDG01062">
    <property type="entry name" value="methyltransferase_(Class_A)"/>
    <property type="match status" value="1"/>
</dbReference>
<dbReference type="GeneID" id="25742653"/>
<dbReference type="EC" id="2.1.1.-" evidence="15"/>
<comment type="subcellular location">
    <subcellularLocation>
        <location evidence="2">Cytoplasm</location>
    </subcellularLocation>
</comment>
<evidence type="ECO:0000256" key="2">
    <source>
        <dbReference type="ARBA" id="ARBA00004496"/>
    </source>
</evidence>
<keyword evidence="12" id="KW-0411">Iron-sulfur</keyword>
<dbReference type="InterPro" id="IPR007197">
    <property type="entry name" value="rSAM"/>
</dbReference>
<evidence type="ECO:0000256" key="5">
    <source>
        <dbReference type="ARBA" id="ARBA00022552"/>
    </source>
</evidence>
<dbReference type="Pfam" id="PF04055">
    <property type="entry name" value="Radical_SAM"/>
    <property type="match status" value="1"/>
</dbReference>
<accession>A0A0D2MV18</accession>
<dbReference type="InterPro" id="IPR027492">
    <property type="entry name" value="RNA_MTrfase_RlmN"/>
</dbReference>
<dbReference type="SFLD" id="SFLDF00275">
    <property type="entry name" value="adenosine_C2_methyltransferase"/>
    <property type="match status" value="1"/>
</dbReference>
<evidence type="ECO:0000256" key="9">
    <source>
        <dbReference type="ARBA" id="ARBA00022694"/>
    </source>
</evidence>
<dbReference type="GO" id="GO:0005737">
    <property type="term" value="C:cytoplasm"/>
    <property type="evidence" value="ECO:0007669"/>
    <property type="project" value="UniProtKB-SubCell"/>
</dbReference>
<feature type="region of interest" description="Disordered" evidence="13">
    <location>
        <begin position="400"/>
        <end position="421"/>
    </location>
</feature>
<dbReference type="InterPro" id="IPR013785">
    <property type="entry name" value="Aldolase_TIM"/>
</dbReference>
<dbReference type="SUPFAM" id="SSF102114">
    <property type="entry name" value="Radical SAM enzymes"/>
    <property type="match status" value="1"/>
</dbReference>
<keyword evidence="9" id="KW-0819">tRNA processing</keyword>
<organism evidence="15 16">
    <name type="scientific">Monoraphidium neglectum</name>
    <dbReference type="NCBI Taxonomy" id="145388"/>
    <lineage>
        <taxon>Eukaryota</taxon>
        <taxon>Viridiplantae</taxon>
        <taxon>Chlorophyta</taxon>
        <taxon>core chlorophytes</taxon>
        <taxon>Chlorophyceae</taxon>
        <taxon>CS clade</taxon>
        <taxon>Sphaeropleales</taxon>
        <taxon>Selenastraceae</taxon>
        <taxon>Monoraphidium</taxon>
    </lineage>
</organism>
<protein>
    <submittedName>
        <fullName evidence="15">Ribosomal RNA large subunit methyltransferase N</fullName>
        <ecNumber evidence="15">2.1.1.-</ecNumber>
    </submittedName>
</protein>
<evidence type="ECO:0000256" key="6">
    <source>
        <dbReference type="ARBA" id="ARBA00022603"/>
    </source>
</evidence>
<dbReference type="GO" id="GO:0008173">
    <property type="term" value="F:RNA methyltransferase activity"/>
    <property type="evidence" value="ECO:0007669"/>
    <property type="project" value="InterPro"/>
</dbReference>
<dbReference type="PROSITE" id="PS51918">
    <property type="entry name" value="RADICAL_SAM"/>
    <property type="match status" value="1"/>
</dbReference>
<comment type="cofactor">
    <cofactor evidence="1">
        <name>[4Fe-4S] cluster</name>
        <dbReference type="ChEBI" id="CHEBI:49883"/>
    </cofactor>
</comment>
<dbReference type="Gene3D" id="1.10.150.530">
    <property type="match status" value="1"/>
</dbReference>
<dbReference type="PIRSF" id="PIRSF006004">
    <property type="entry name" value="CHP00048"/>
    <property type="match status" value="1"/>
</dbReference>
<evidence type="ECO:0000256" key="3">
    <source>
        <dbReference type="ARBA" id="ARBA00022485"/>
    </source>
</evidence>
<keyword evidence="4" id="KW-0963">Cytoplasm</keyword>
<dbReference type="RefSeq" id="XP_013897205.1">
    <property type="nucleotide sequence ID" value="XM_014041751.1"/>
</dbReference>
<evidence type="ECO:0000259" key="14">
    <source>
        <dbReference type="PROSITE" id="PS51918"/>
    </source>
</evidence>
<keyword evidence="5" id="KW-0698">rRNA processing</keyword>
<dbReference type="PANTHER" id="PTHR30544">
    <property type="entry name" value="23S RRNA METHYLTRANSFERASE"/>
    <property type="match status" value="1"/>
</dbReference>
<sequence length="421" mass="45099">MLKSLTLPELQEWCESIGEDRRRATQLWRWMYADGNWIGAPEDTSGVQNGFSEKFCEKFRQLATLDGGVRLTSVARAKDGTRKLVFELTEGEGKGGSVEAVLIPVMREAGSKPRITLCVSSQGKRRWQIKEEGAVGCAMACQFCLTGKLGLAANLSAAQIVEQLVEARRLQAREGDPVPITNIVFMGMGEPLHNLDAVAAATEAMNHPLGLHMSHNKVTVSTVGLVDKLEEFVERCGAAQLAVSLHATTDEVRDWIVPVNRRHDLTSLLAALARHYPRGGPLKRRVLIEYVMLAGVNDTLEDAQRLVDILEPIEAKINLIQFNPHDGTQFRRSPIEQVLAFRSVVIRGGRVCTIRDSRGDDELAACGQLGDVARAARGAPKGPLPPPERFLAALAGGGGGGSGCGGGGGAAAGAGGEGIDD</sequence>
<dbReference type="GO" id="GO:0046872">
    <property type="term" value="F:metal ion binding"/>
    <property type="evidence" value="ECO:0007669"/>
    <property type="project" value="UniProtKB-KW"/>
</dbReference>
<evidence type="ECO:0000256" key="7">
    <source>
        <dbReference type="ARBA" id="ARBA00022679"/>
    </source>
</evidence>
<evidence type="ECO:0000256" key="11">
    <source>
        <dbReference type="ARBA" id="ARBA00023004"/>
    </source>
</evidence>
<dbReference type="CDD" id="cd01335">
    <property type="entry name" value="Radical_SAM"/>
    <property type="match status" value="1"/>
</dbReference>
<dbReference type="EMBL" id="KK102279">
    <property type="protein sequence ID" value="KIY98185.1"/>
    <property type="molecule type" value="Genomic_DNA"/>
</dbReference>
<evidence type="ECO:0000256" key="8">
    <source>
        <dbReference type="ARBA" id="ARBA00022691"/>
    </source>
</evidence>
<dbReference type="OrthoDB" id="538249at2759"/>
<evidence type="ECO:0000256" key="13">
    <source>
        <dbReference type="SAM" id="MobiDB-lite"/>
    </source>
</evidence>
<dbReference type="STRING" id="145388.A0A0D2MV18"/>
<evidence type="ECO:0000313" key="15">
    <source>
        <dbReference type="EMBL" id="KIY98185.1"/>
    </source>
</evidence>
<dbReference type="GO" id="GO:0051539">
    <property type="term" value="F:4 iron, 4 sulfur cluster binding"/>
    <property type="evidence" value="ECO:0007669"/>
    <property type="project" value="UniProtKB-KW"/>
</dbReference>
<dbReference type="GO" id="GO:0030488">
    <property type="term" value="P:tRNA methylation"/>
    <property type="evidence" value="ECO:0007669"/>
    <property type="project" value="InterPro"/>
</dbReference>
<dbReference type="SFLD" id="SFLDS00029">
    <property type="entry name" value="Radical_SAM"/>
    <property type="match status" value="1"/>
</dbReference>
<dbReference type="AlphaFoldDB" id="A0A0D2MV18"/>
<dbReference type="PANTHER" id="PTHR30544:SF9">
    <property type="entry name" value="RADICAL SAM SUPERFAMILY PROTEIN"/>
    <property type="match status" value="1"/>
</dbReference>
<dbReference type="InterPro" id="IPR058240">
    <property type="entry name" value="rSAM_sf"/>
</dbReference>
<keyword evidence="10" id="KW-0479">Metal-binding</keyword>
<reference evidence="15 16" key="1">
    <citation type="journal article" date="2013" name="BMC Genomics">
        <title>Reconstruction of the lipid metabolism for the microalga Monoraphidium neglectum from its genome sequence reveals characteristics suitable for biofuel production.</title>
        <authorList>
            <person name="Bogen C."/>
            <person name="Al-Dilaimi A."/>
            <person name="Albersmeier A."/>
            <person name="Wichmann J."/>
            <person name="Grundmann M."/>
            <person name="Rupp O."/>
            <person name="Lauersen K.J."/>
            <person name="Blifernez-Klassen O."/>
            <person name="Kalinowski J."/>
            <person name="Goesmann A."/>
            <person name="Mussgnug J.H."/>
            <person name="Kruse O."/>
        </authorList>
    </citation>
    <scope>NUCLEOTIDE SEQUENCE [LARGE SCALE GENOMIC DNA]</scope>
    <source>
        <strain evidence="15 16">SAG 48.87</strain>
    </source>
</reference>
<evidence type="ECO:0000256" key="4">
    <source>
        <dbReference type="ARBA" id="ARBA00022490"/>
    </source>
</evidence>
<dbReference type="Pfam" id="PF21016">
    <property type="entry name" value="RlmN_N"/>
    <property type="match status" value="1"/>
</dbReference>
<name>A0A0D2MV18_9CHLO</name>
<evidence type="ECO:0000256" key="12">
    <source>
        <dbReference type="ARBA" id="ARBA00023014"/>
    </source>
</evidence>
<dbReference type="InterPro" id="IPR048641">
    <property type="entry name" value="RlmN_N"/>
</dbReference>